<reference evidence="2" key="2">
    <citation type="submission" date="2023-11" db="UniProtKB">
        <authorList>
            <consortium name="WormBaseParasite"/>
        </authorList>
    </citation>
    <scope>IDENTIFICATION</scope>
</reference>
<accession>A0AA85IT52</accession>
<dbReference type="Pfam" id="PF14969">
    <property type="entry name" value="DUF4508"/>
    <property type="match status" value="1"/>
</dbReference>
<dbReference type="Proteomes" id="UP000050795">
    <property type="component" value="Unassembled WGS sequence"/>
</dbReference>
<reference evidence="1" key="1">
    <citation type="submission" date="2022-06" db="EMBL/GenBank/DDBJ databases">
        <authorList>
            <person name="Berger JAMES D."/>
            <person name="Berger JAMES D."/>
        </authorList>
    </citation>
    <scope>NUCLEOTIDE SEQUENCE [LARGE SCALE GENOMIC DNA]</scope>
</reference>
<organism evidence="1 2">
    <name type="scientific">Trichobilharzia regenti</name>
    <name type="common">Nasal bird schistosome</name>
    <dbReference type="NCBI Taxonomy" id="157069"/>
    <lineage>
        <taxon>Eukaryota</taxon>
        <taxon>Metazoa</taxon>
        <taxon>Spiralia</taxon>
        <taxon>Lophotrochozoa</taxon>
        <taxon>Platyhelminthes</taxon>
        <taxon>Trematoda</taxon>
        <taxon>Digenea</taxon>
        <taxon>Strigeidida</taxon>
        <taxon>Schistosomatoidea</taxon>
        <taxon>Schistosomatidae</taxon>
        <taxon>Trichobilharzia</taxon>
    </lineage>
</organism>
<name>A0AA85IT52_TRIRE</name>
<dbReference type="WBParaSite" id="TREG1_1090.1">
    <property type="protein sequence ID" value="TREG1_1090.1"/>
    <property type="gene ID" value="TREG1_1090"/>
</dbReference>
<keyword evidence="1" id="KW-1185">Reference proteome</keyword>
<sequence length="121" mass="14764">MDIRIPAFRAVRMVIHWFSHWNNRQRQLFLFIWDNLEEIYPLLSSEPQATTYSNNHYDNVSDILTDIFFADLISSNLQIDHAPSTVFEFQLFLFRIWYPQWPMEQRLQLINSLEVYYMLLD</sequence>
<evidence type="ECO:0000313" key="1">
    <source>
        <dbReference type="Proteomes" id="UP000050795"/>
    </source>
</evidence>
<protein>
    <submittedName>
        <fullName evidence="2">Uncharacterized protein</fullName>
    </submittedName>
</protein>
<dbReference type="AlphaFoldDB" id="A0AA85IT52"/>
<dbReference type="InterPro" id="IPR028019">
    <property type="entry name" value="DUF4508"/>
</dbReference>
<evidence type="ECO:0000313" key="2">
    <source>
        <dbReference type="WBParaSite" id="TREG1_1090.1"/>
    </source>
</evidence>
<proteinExistence type="predicted"/>